<evidence type="ECO:0000256" key="1">
    <source>
        <dbReference type="SAM" id="MobiDB-lite"/>
    </source>
</evidence>
<name>A0A0A9HH82_ARUDO</name>
<organism evidence="2">
    <name type="scientific">Arundo donax</name>
    <name type="common">Giant reed</name>
    <name type="synonym">Donax arundinaceus</name>
    <dbReference type="NCBI Taxonomy" id="35708"/>
    <lineage>
        <taxon>Eukaryota</taxon>
        <taxon>Viridiplantae</taxon>
        <taxon>Streptophyta</taxon>
        <taxon>Embryophyta</taxon>
        <taxon>Tracheophyta</taxon>
        <taxon>Spermatophyta</taxon>
        <taxon>Magnoliopsida</taxon>
        <taxon>Liliopsida</taxon>
        <taxon>Poales</taxon>
        <taxon>Poaceae</taxon>
        <taxon>PACMAD clade</taxon>
        <taxon>Arundinoideae</taxon>
        <taxon>Arundineae</taxon>
        <taxon>Arundo</taxon>
    </lineage>
</organism>
<reference evidence="2" key="1">
    <citation type="submission" date="2014-09" db="EMBL/GenBank/DDBJ databases">
        <authorList>
            <person name="Magalhaes I.L.F."/>
            <person name="Oliveira U."/>
            <person name="Santos F.R."/>
            <person name="Vidigal T.H.D.A."/>
            <person name="Brescovit A.D."/>
            <person name="Santos A.J."/>
        </authorList>
    </citation>
    <scope>NUCLEOTIDE SEQUENCE</scope>
    <source>
        <tissue evidence="2">Shoot tissue taken approximately 20 cm above the soil surface</tissue>
    </source>
</reference>
<proteinExistence type="predicted"/>
<dbReference type="EMBL" id="GBRH01163680">
    <property type="protein sequence ID" value="JAE34216.1"/>
    <property type="molecule type" value="Transcribed_RNA"/>
</dbReference>
<reference evidence="2" key="2">
    <citation type="journal article" date="2015" name="Data Brief">
        <title>Shoot transcriptome of the giant reed, Arundo donax.</title>
        <authorList>
            <person name="Barrero R.A."/>
            <person name="Guerrero F.D."/>
            <person name="Moolhuijzen P."/>
            <person name="Goolsby J.A."/>
            <person name="Tidwell J."/>
            <person name="Bellgard S.E."/>
            <person name="Bellgard M.I."/>
        </authorList>
    </citation>
    <scope>NUCLEOTIDE SEQUENCE</scope>
    <source>
        <tissue evidence="2">Shoot tissue taken approximately 20 cm above the soil surface</tissue>
    </source>
</reference>
<protein>
    <submittedName>
        <fullName evidence="2">Uncharacterized protein</fullName>
    </submittedName>
</protein>
<evidence type="ECO:0000313" key="2">
    <source>
        <dbReference type="EMBL" id="JAE34216.1"/>
    </source>
</evidence>
<sequence length="40" mass="4263">MSSTSHDSGASTMTLGQSQNNLNMSTELNKNDYDVLVIGT</sequence>
<dbReference type="AlphaFoldDB" id="A0A0A9HH82"/>
<accession>A0A0A9HH82</accession>
<feature type="region of interest" description="Disordered" evidence="1">
    <location>
        <begin position="1"/>
        <end position="31"/>
    </location>
</feature>
<feature type="compositionally biased region" description="Polar residues" evidence="1">
    <location>
        <begin position="1"/>
        <end position="28"/>
    </location>
</feature>